<dbReference type="KEGG" id="pamo:BAR1_11210"/>
<feature type="signal peptide" evidence="1">
    <location>
        <begin position="1"/>
        <end position="22"/>
    </location>
</feature>
<evidence type="ECO:0000256" key="1">
    <source>
        <dbReference type="SAM" id="SignalP"/>
    </source>
</evidence>
<feature type="chain" id="PRO_5017029861" evidence="1">
    <location>
        <begin position="23"/>
        <end position="349"/>
    </location>
</feature>
<dbReference type="Proteomes" id="UP000261704">
    <property type="component" value="Chromosome"/>
</dbReference>
<organism evidence="2 3">
    <name type="scientific">Profundibacter amoris</name>
    <dbReference type="NCBI Taxonomy" id="2171755"/>
    <lineage>
        <taxon>Bacteria</taxon>
        <taxon>Pseudomonadati</taxon>
        <taxon>Pseudomonadota</taxon>
        <taxon>Alphaproteobacteria</taxon>
        <taxon>Rhodobacterales</taxon>
        <taxon>Paracoccaceae</taxon>
        <taxon>Profundibacter</taxon>
    </lineage>
</organism>
<proteinExistence type="predicted"/>
<name>A0A347UHW7_9RHOB</name>
<dbReference type="OrthoDB" id="1624022at2"/>
<dbReference type="EMBL" id="CP032125">
    <property type="protein sequence ID" value="AXX98445.1"/>
    <property type="molecule type" value="Genomic_DNA"/>
</dbReference>
<keyword evidence="3" id="KW-1185">Reference proteome</keyword>
<dbReference type="AlphaFoldDB" id="A0A347UHW7"/>
<evidence type="ECO:0000313" key="3">
    <source>
        <dbReference type="Proteomes" id="UP000261704"/>
    </source>
</evidence>
<protein>
    <submittedName>
        <fullName evidence="2">Uncharacterized protein</fullName>
    </submittedName>
</protein>
<dbReference type="RefSeq" id="WP_118943101.1">
    <property type="nucleotide sequence ID" value="NZ_CP032125.1"/>
</dbReference>
<gene>
    <name evidence="2" type="ORF">BAR1_11210</name>
</gene>
<reference evidence="2 3" key="1">
    <citation type="submission" date="2018-09" db="EMBL/GenBank/DDBJ databases">
        <title>Profundibacter amoris BAR1 gen. nov., sp. nov., a new member of the Roseobacter clade isolated at Lokis Castle Vent Field on the Arctic Mid-Oceanic Ridge.</title>
        <authorList>
            <person name="Le Moine Bauer S."/>
            <person name="Sjoeberg A.G."/>
            <person name="L'Haridon S."/>
            <person name="Stokke R."/>
            <person name="Roalkvam I."/>
            <person name="Steen I.H."/>
            <person name="Dahle H."/>
        </authorList>
    </citation>
    <scope>NUCLEOTIDE SEQUENCE [LARGE SCALE GENOMIC DNA]</scope>
    <source>
        <strain evidence="2 3">BAR1</strain>
    </source>
</reference>
<accession>A0A347UHW7</accession>
<evidence type="ECO:0000313" key="2">
    <source>
        <dbReference type="EMBL" id="AXX98445.1"/>
    </source>
</evidence>
<keyword evidence="1" id="KW-0732">Signal</keyword>
<sequence>MLKQALTVSALMIGSLSTPAIAQDIPQTRIDQILAMSPTDMAKSGAWTSAAYHRLIGYMNSIEDPELRDFVLDMYDNPTSTVFNATAAPDALRTAPATGGPGHHHYPGGLAVHLVEVIEIAMGWANTFEQVHGIQTTDRDLIIADLALHDWSKVWYNWDETSGKVAKPEWFPASWGGKDGIAKWGWMGEHGAVVYSELLKRGAPDKLLFGAASAHFDPQWDVDITDADGKGQGLNPALKEAAAYAGTDAPEINPDQRRVEWFLSTYSDGDWSFSHYVAGKSAHKWIRMVAEELGIDPESPEAAKLAWFVLTRVSDFKLYKIYQDGGFDVAAPKQVIRAVLADSSDYEVK</sequence>